<sequence length="74" mass="8639">MKGYKLVKCFCVLVDELLDGNEDGRKRAKSTVEYGIKFSLGSIELKKLLMEWEKHKAGDKYKKKHTARNKVIFF</sequence>
<dbReference type="EMBL" id="LR031880">
    <property type="protein sequence ID" value="VDD63271.1"/>
    <property type="molecule type" value="Genomic_DNA"/>
</dbReference>
<organism evidence="1">
    <name type="scientific">Brassica oleracea</name>
    <name type="common">Wild cabbage</name>
    <dbReference type="NCBI Taxonomy" id="3712"/>
    <lineage>
        <taxon>Eukaryota</taxon>
        <taxon>Viridiplantae</taxon>
        <taxon>Streptophyta</taxon>
        <taxon>Embryophyta</taxon>
        <taxon>Tracheophyta</taxon>
        <taxon>Spermatophyta</taxon>
        <taxon>Magnoliopsida</taxon>
        <taxon>eudicotyledons</taxon>
        <taxon>Gunneridae</taxon>
        <taxon>Pentapetalae</taxon>
        <taxon>rosids</taxon>
        <taxon>malvids</taxon>
        <taxon>Brassicales</taxon>
        <taxon>Brassicaceae</taxon>
        <taxon>Brassiceae</taxon>
        <taxon>Brassica</taxon>
    </lineage>
</organism>
<name>A0A3P6GV76_BRAOL</name>
<accession>A0A3P6GV76</accession>
<gene>
    <name evidence="1" type="ORF">BOLC6T38724H</name>
</gene>
<dbReference type="AlphaFoldDB" id="A0A3P6GV76"/>
<protein>
    <submittedName>
        <fullName evidence="1">Uncharacterized protein</fullName>
    </submittedName>
</protein>
<reference evidence="1" key="1">
    <citation type="submission" date="2018-11" db="EMBL/GenBank/DDBJ databases">
        <authorList>
            <consortium name="Genoscope - CEA"/>
            <person name="William W."/>
        </authorList>
    </citation>
    <scope>NUCLEOTIDE SEQUENCE</scope>
</reference>
<evidence type="ECO:0000313" key="1">
    <source>
        <dbReference type="EMBL" id="VDD63271.1"/>
    </source>
</evidence>
<proteinExistence type="predicted"/>